<evidence type="ECO:0000313" key="3">
    <source>
        <dbReference type="EMBL" id="ETB58826.1"/>
    </source>
</evidence>
<keyword evidence="2" id="KW-0732">Signal</keyword>
<evidence type="ECO:0000256" key="1">
    <source>
        <dbReference type="SAM" id="MobiDB-lite"/>
    </source>
</evidence>
<feature type="signal peptide" evidence="2">
    <location>
        <begin position="1"/>
        <end position="19"/>
    </location>
</feature>
<feature type="chain" id="PRO_5004764060" description="CCAT-binding transcription factor-like protein" evidence="2">
    <location>
        <begin position="20"/>
        <end position="327"/>
    </location>
</feature>
<protein>
    <recommendedName>
        <fullName evidence="5">CCAT-binding transcription factor-like protein</fullName>
    </recommendedName>
</protein>
<reference evidence="3 4" key="1">
    <citation type="submission" date="2013-11" db="EMBL/GenBank/DDBJ databases">
        <title>The Genome Sequence of Plasmodium yoelii 17X.</title>
        <authorList>
            <consortium name="The Broad Institute Genomics Platform"/>
            <consortium name="The Broad Institute Genome Sequencing Center for Infectious Disease"/>
            <person name="Neafsey D."/>
            <person name="Adams J."/>
            <person name="Walker B."/>
            <person name="Young S.K."/>
            <person name="Zeng Q."/>
            <person name="Gargeya S."/>
            <person name="Fitzgerald M."/>
            <person name="Haas B."/>
            <person name="Abouelleil A."/>
            <person name="Alvarado L."/>
            <person name="Chapman S.B."/>
            <person name="Gainer-Dewar J."/>
            <person name="Goldberg J."/>
            <person name="Griggs A."/>
            <person name="Gujja S."/>
            <person name="Hansen M."/>
            <person name="Howarth C."/>
            <person name="Imamovic A."/>
            <person name="Ireland A."/>
            <person name="Larimer J."/>
            <person name="McCowan C."/>
            <person name="Murphy C."/>
            <person name="Pearson M."/>
            <person name="Poon T.W."/>
            <person name="Priest M."/>
            <person name="Roberts A."/>
            <person name="Saif S."/>
            <person name="Shea T."/>
            <person name="Sykes S."/>
            <person name="Wortman J."/>
            <person name="Nusbaum C."/>
            <person name="Birren B."/>
        </authorList>
    </citation>
    <scope>NUCLEOTIDE SEQUENCE [LARGE SCALE GENOMIC DNA]</scope>
    <source>
        <strain evidence="3 4">17X</strain>
    </source>
</reference>
<dbReference type="Proteomes" id="UP000018538">
    <property type="component" value="Unassembled WGS sequence"/>
</dbReference>
<evidence type="ECO:0008006" key="5">
    <source>
        <dbReference type="Google" id="ProtNLM"/>
    </source>
</evidence>
<feature type="compositionally biased region" description="Basic and acidic residues" evidence="1">
    <location>
        <begin position="36"/>
        <end position="47"/>
    </location>
</feature>
<feature type="region of interest" description="Disordered" evidence="1">
    <location>
        <begin position="174"/>
        <end position="280"/>
    </location>
</feature>
<organism evidence="3 4">
    <name type="scientific">Plasmodium yoelii 17X</name>
    <dbReference type="NCBI Taxonomy" id="1323249"/>
    <lineage>
        <taxon>Eukaryota</taxon>
        <taxon>Sar</taxon>
        <taxon>Alveolata</taxon>
        <taxon>Apicomplexa</taxon>
        <taxon>Aconoidasida</taxon>
        <taxon>Haemosporida</taxon>
        <taxon>Plasmodiidae</taxon>
        <taxon>Plasmodium</taxon>
        <taxon>Plasmodium (Vinckeia)</taxon>
    </lineage>
</organism>
<proteinExistence type="predicted"/>
<sequence length="327" mass="34052">MKTNLVFALFFLFISVCESNASLRGQSELNTSQEGKNAEHSQQKDSDVQPEGSTSITGNSDPVSGVDSGVGDGVVVGTGAGAGLGAGAGVPGGVGVGGVPGGVGVGGVPGGVVPGVPGTGGVPGAIPGAVPGVSASGSETEEPQNVLTEITIDSTENVQITEDELAVCEEIEESYDEMEEEEEETEEQIPENFEINIEEDEDEEEEEEEEEEEVEEEEQTSSTENPEAGEQGNAQTQESNGTNPESSTQTNTDENGQTIKKGTTGGAAPLINAISNDPINAESRNVVESKQEAKEIMKTLVTMFDDVDVFDEPVFDFSDDISQFLII</sequence>
<feature type="region of interest" description="Disordered" evidence="1">
    <location>
        <begin position="28"/>
        <end position="71"/>
    </location>
</feature>
<feature type="compositionally biased region" description="Acidic residues" evidence="1">
    <location>
        <begin position="196"/>
        <end position="219"/>
    </location>
</feature>
<name>V7PGZ3_PLAYE</name>
<dbReference type="AlphaFoldDB" id="V7PGZ3"/>
<dbReference type="OrthoDB" id="373052at2759"/>
<evidence type="ECO:0000256" key="2">
    <source>
        <dbReference type="SAM" id="SignalP"/>
    </source>
</evidence>
<accession>V7PGZ3</accession>
<feature type="compositionally biased region" description="Polar residues" evidence="1">
    <location>
        <begin position="51"/>
        <end position="61"/>
    </location>
</feature>
<evidence type="ECO:0000313" key="4">
    <source>
        <dbReference type="Proteomes" id="UP000018538"/>
    </source>
</evidence>
<keyword evidence="4" id="KW-1185">Reference proteome</keyword>
<dbReference type="EMBL" id="KI635769">
    <property type="protein sequence ID" value="ETB58826.1"/>
    <property type="molecule type" value="Genomic_DNA"/>
</dbReference>
<gene>
    <name evidence="3" type="ORF">YYC_03601</name>
</gene>
<feature type="compositionally biased region" description="Acidic residues" evidence="1">
    <location>
        <begin position="174"/>
        <end position="189"/>
    </location>
</feature>
<feature type="compositionally biased region" description="Polar residues" evidence="1">
    <location>
        <begin position="232"/>
        <end position="261"/>
    </location>
</feature>